<accession>A0A4C1W4D9</accession>
<sequence>MGGNNKELSHVGAGVWRRARGGRAARCSRLAHVAICAVQLCATEMRILALSAMDRRRAARQSTLGMLASNF</sequence>
<dbReference type="EMBL" id="BGZK01000470">
    <property type="protein sequence ID" value="GBP45740.1"/>
    <property type="molecule type" value="Genomic_DNA"/>
</dbReference>
<comment type="caution">
    <text evidence="1">The sequence shown here is derived from an EMBL/GenBank/DDBJ whole genome shotgun (WGS) entry which is preliminary data.</text>
</comment>
<gene>
    <name evidence="1" type="ORF">EVAR_44968_1</name>
</gene>
<proteinExistence type="predicted"/>
<dbReference type="Proteomes" id="UP000299102">
    <property type="component" value="Unassembled WGS sequence"/>
</dbReference>
<evidence type="ECO:0000313" key="2">
    <source>
        <dbReference type="Proteomes" id="UP000299102"/>
    </source>
</evidence>
<organism evidence="1 2">
    <name type="scientific">Eumeta variegata</name>
    <name type="common">Bagworm moth</name>
    <name type="synonym">Eumeta japonica</name>
    <dbReference type="NCBI Taxonomy" id="151549"/>
    <lineage>
        <taxon>Eukaryota</taxon>
        <taxon>Metazoa</taxon>
        <taxon>Ecdysozoa</taxon>
        <taxon>Arthropoda</taxon>
        <taxon>Hexapoda</taxon>
        <taxon>Insecta</taxon>
        <taxon>Pterygota</taxon>
        <taxon>Neoptera</taxon>
        <taxon>Endopterygota</taxon>
        <taxon>Lepidoptera</taxon>
        <taxon>Glossata</taxon>
        <taxon>Ditrysia</taxon>
        <taxon>Tineoidea</taxon>
        <taxon>Psychidae</taxon>
        <taxon>Oiketicinae</taxon>
        <taxon>Eumeta</taxon>
    </lineage>
</organism>
<protein>
    <submittedName>
        <fullName evidence="1">Uncharacterized protein</fullName>
    </submittedName>
</protein>
<dbReference type="AlphaFoldDB" id="A0A4C1W4D9"/>
<name>A0A4C1W4D9_EUMVA</name>
<reference evidence="1 2" key="1">
    <citation type="journal article" date="2019" name="Commun. Biol.">
        <title>The bagworm genome reveals a unique fibroin gene that provides high tensile strength.</title>
        <authorList>
            <person name="Kono N."/>
            <person name="Nakamura H."/>
            <person name="Ohtoshi R."/>
            <person name="Tomita M."/>
            <person name="Numata K."/>
            <person name="Arakawa K."/>
        </authorList>
    </citation>
    <scope>NUCLEOTIDE SEQUENCE [LARGE SCALE GENOMIC DNA]</scope>
</reference>
<evidence type="ECO:0000313" key="1">
    <source>
        <dbReference type="EMBL" id="GBP45740.1"/>
    </source>
</evidence>
<keyword evidence="2" id="KW-1185">Reference proteome</keyword>